<evidence type="ECO:0000256" key="1">
    <source>
        <dbReference type="ARBA" id="ARBA00004496"/>
    </source>
</evidence>
<dbReference type="EMBL" id="ACVI01000026">
    <property type="protein sequence ID" value="EET87629.1"/>
    <property type="molecule type" value="Genomic_DNA"/>
</dbReference>
<dbReference type="NCBIfam" id="TIGR03652">
    <property type="entry name" value="FeS_repair_RIC"/>
    <property type="match status" value="1"/>
</dbReference>
<dbReference type="PATRIC" id="fig|536227.13.peg.3430"/>
<dbReference type="SUPFAM" id="SSF140683">
    <property type="entry name" value="SP0561-like"/>
    <property type="match status" value="1"/>
</dbReference>
<keyword evidence="4" id="KW-0408">Iron</keyword>
<dbReference type="KEGG" id="cck:Ccar_16350"/>
<dbReference type="AlphaFoldDB" id="C6PSZ4"/>
<dbReference type="GO" id="GO:0046872">
    <property type="term" value="F:metal ion binding"/>
    <property type="evidence" value="ECO:0007669"/>
    <property type="project" value="UniProtKB-KW"/>
</dbReference>
<evidence type="ECO:0000313" key="6">
    <source>
        <dbReference type="EMBL" id="EET87629.1"/>
    </source>
</evidence>
<dbReference type="InterPro" id="IPR019903">
    <property type="entry name" value="RIC_family"/>
</dbReference>
<reference evidence="6 7" key="1">
    <citation type="submission" date="2009-06" db="EMBL/GenBank/DDBJ databases">
        <title>The draft genome of Clostridium carboxidivorans P7.</title>
        <authorList>
            <consortium name="US DOE Joint Genome Institute (JGI-PGF)"/>
            <person name="Lucas S."/>
            <person name="Copeland A."/>
            <person name="Lapidus A."/>
            <person name="Glavina del Rio T."/>
            <person name="Tice H."/>
            <person name="Bruce D."/>
            <person name="Goodwin L."/>
            <person name="Pitluck S."/>
            <person name="Larimer F."/>
            <person name="Land M.L."/>
            <person name="Hauser L."/>
            <person name="Hemme C.L."/>
        </authorList>
    </citation>
    <scope>NUCLEOTIDE SEQUENCE [LARGE SCALE GENOMIC DNA]</scope>
    <source>
        <strain evidence="6 7">P7</strain>
    </source>
</reference>
<comment type="caution">
    <text evidence="6">The sequence shown here is derived from an EMBL/GenBank/DDBJ whole genome shotgun (WGS) entry which is preliminary data.</text>
</comment>
<dbReference type="Gene3D" id="1.10.3910.10">
    <property type="entry name" value="SP0561-like"/>
    <property type="match status" value="1"/>
</dbReference>
<sequence length="232" mass="27419">MNRKFNENDKIGDIVTEFPNASDIFYKYNIDFCCGGNRPLSDAILAQKLDGSQLLEDLNNKYQEFTEKNNEFVDWAKESPGKLIDYIVNTHHAYLREELPRISEYAFKILKVHGKSHKELFKVHKLFNNLRIELEEHLVKEEEFIFPEIRQYEREGNADDKNRVLNLINELEEEHTGAGNIIMELREVTDHYSIPKDACGSFKITYEKLKEVELDLFQHIHLENNILFKNLR</sequence>
<dbReference type="InterPro" id="IPR012312">
    <property type="entry name" value="Hemerythrin-like"/>
</dbReference>
<evidence type="ECO:0000256" key="2">
    <source>
        <dbReference type="ARBA" id="ARBA00022490"/>
    </source>
</evidence>
<protein>
    <recommendedName>
        <fullName evidence="5">Hemerythrin-like domain-containing protein</fullName>
    </recommendedName>
</protein>
<keyword evidence="2" id="KW-0963">Cytoplasm</keyword>
<gene>
    <name evidence="6" type="ORF">CcarbDRAFT_1911</name>
</gene>
<feature type="domain" description="Hemerythrin-like" evidence="5">
    <location>
        <begin position="86"/>
        <end position="229"/>
    </location>
</feature>
<organism evidence="6 7">
    <name type="scientific">Clostridium carboxidivorans P7</name>
    <dbReference type="NCBI Taxonomy" id="536227"/>
    <lineage>
        <taxon>Bacteria</taxon>
        <taxon>Bacillati</taxon>
        <taxon>Bacillota</taxon>
        <taxon>Clostridia</taxon>
        <taxon>Eubacteriales</taxon>
        <taxon>Clostridiaceae</taxon>
        <taxon>Clostridium</taxon>
    </lineage>
</organism>
<dbReference type="InterPro" id="IPR038062">
    <property type="entry name" value="ScdA-like_N_sf"/>
</dbReference>
<accession>C6PSZ4</accession>
<dbReference type="STRING" id="536227.Ccar_16350"/>
<evidence type="ECO:0000259" key="5">
    <source>
        <dbReference type="Pfam" id="PF01814"/>
    </source>
</evidence>
<dbReference type="eggNOG" id="COG2846">
    <property type="taxonomic scope" value="Bacteria"/>
</dbReference>
<keyword evidence="3" id="KW-0479">Metal-binding</keyword>
<dbReference type="GO" id="GO:0005737">
    <property type="term" value="C:cytoplasm"/>
    <property type="evidence" value="ECO:0007669"/>
    <property type="project" value="UniProtKB-SubCell"/>
</dbReference>
<dbReference type="PANTHER" id="PTHR36438">
    <property type="entry name" value="IRON-SULFUR CLUSTER REPAIR PROTEIN YTFE"/>
    <property type="match status" value="1"/>
</dbReference>
<dbReference type="Pfam" id="PF01814">
    <property type="entry name" value="Hemerythrin"/>
    <property type="match status" value="1"/>
</dbReference>
<dbReference type="Gene3D" id="1.20.120.520">
    <property type="entry name" value="nmb1532 protein domain like"/>
    <property type="match status" value="1"/>
</dbReference>
<evidence type="ECO:0000256" key="3">
    <source>
        <dbReference type="ARBA" id="ARBA00022723"/>
    </source>
</evidence>
<comment type="subcellular location">
    <subcellularLocation>
        <location evidence="1">Cytoplasm</location>
    </subcellularLocation>
</comment>
<dbReference type="Pfam" id="PF04405">
    <property type="entry name" value="ScdA_N"/>
    <property type="match status" value="1"/>
</dbReference>
<name>C6PSZ4_9CLOT</name>
<dbReference type="OrthoDB" id="9797132at2"/>
<dbReference type="Proteomes" id="UP000004198">
    <property type="component" value="Unassembled WGS sequence"/>
</dbReference>
<evidence type="ECO:0000256" key="4">
    <source>
        <dbReference type="ARBA" id="ARBA00023004"/>
    </source>
</evidence>
<proteinExistence type="predicted"/>
<evidence type="ECO:0000313" key="7">
    <source>
        <dbReference type="Proteomes" id="UP000004198"/>
    </source>
</evidence>
<keyword evidence="7" id="KW-1185">Reference proteome</keyword>
<dbReference type="PANTHER" id="PTHR36438:SF1">
    <property type="entry name" value="IRON-SULFUR CLUSTER REPAIR PROTEIN YTFE"/>
    <property type="match status" value="1"/>
</dbReference>
<dbReference type="RefSeq" id="WP_007060796.1">
    <property type="nucleotide sequence ID" value="NZ_ACVI01000026.1"/>
</dbReference>